<dbReference type="AlphaFoldDB" id="A0AAV4XYD4"/>
<accession>A0AAV4XYD4</accession>
<comment type="caution">
    <text evidence="1">The sequence shown here is derived from an EMBL/GenBank/DDBJ whole genome shotgun (WGS) entry which is preliminary data.</text>
</comment>
<organism evidence="1 2">
    <name type="scientific">Caerostris extrusa</name>
    <name type="common">Bark spider</name>
    <name type="synonym">Caerostris bankana</name>
    <dbReference type="NCBI Taxonomy" id="172846"/>
    <lineage>
        <taxon>Eukaryota</taxon>
        <taxon>Metazoa</taxon>
        <taxon>Ecdysozoa</taxon>
        <taxon>Arthropoda</taxon>
        <taxon>Chelicerata</taxon>
        <taxon>Arachnida</taxon>
        <taxon>Araneae</taxon>
        <taxon>Araneomorphae</taxon>
        <taxon>Entelegynae</taxon>
        <taxon>Araneoidea</taxon>
        <taxon>Araneidae</taxon>
        <taxon>Caerostris</taxon>
    </lineage>
</organism>
<reference evidence="1 2" key="1">
    <citation type="submission" date="2021-06" db="EMBL/GenBank/DDBJ databases">
        <title>Caerostris extrusa draft genome.</title>
        <authorList>
            <person name="Kono N."/>
            <person name="Arakawa K."/>
        </authorList>
    </citation>
    <scope>NUCLEOTIDE SEQUENCE [LARGE SCALE GENOMIC DNA]</scope>
</reference>
<keyword evidence="2" id="KW-1185">Reference proteome</keyword>
<protein>
    <submittedName>
        <fullName evidence="1">Uncharacterized protein</fullName>
    </submittedName>
</protein>
<evidence type="ECO:0000313" key="2">
    <source>
        <dbReference type="Proteomes" id="UP001054945"/>
    </source>
</evidence>
<dbReference type="Proteomes" id="UP001054945">
    <property type="component" value="Unassembled WGS sequence"/>
</dbReference>
<evidence type="ECO:0000313" key="1">
    <source>
        <dbReference type="EMBL" id="GIY99323.1"/>
    </source>
</evidence>
<proteinExistence type="predicted"/>
<sequence length="91" mass="10194">MGTTSMQSNQTSQQQWKCILLFYVETMSLLLKGGMATVIGRHLGSKVRRFIGNLALQEEEPRQSFPDIVSRIISADKEITPGSLLAAKRRK</sequence>
<dbReference type="EMBL" id="BPLR01001031">
    <property type="protein sequence ID" value="GIY99323.1"/>
    <property type="molecule type" value="Genomic_DNA"/>
</dbReference>
<name>A0AAV4XYD4_CAEEX</name>
<gene>
    <name evidence="1" type="ORF">CEXT_648101</name>
</gene>